<organism evidence="4 5">
    <name type="scientific">Carex littledalei</name>
    <dbReference type="NCBI Taxonomy" id="544730"/>
    <lineage>
        <taxon>Eukaryota</taxon>
        <taxon>Viridiplantae</taxon>
        <taxon>Streptophyta</taxon>
        <taxon>Embryophyta</taxon>
        <taxon>Tracheophyta</taxon>
        <taxon>Spermatophyta</taxon>
        <taxon>Magnoliopsida</taxon>
        <taxon>Liliopsida</taxon>
        <taxon>Poales</taxon>
        <taxon>Cyperaceae</taxon>
        <taxon>Cyperoideae</taxon>
        <taxon>Cariceae</taxon>
        <taxon>Carex</taxon>
        <taxon>Carex subgen. Euthyceras</taxon>
    </lineage>
</organism>
<proteinExistence type="predicted"/>
<sequence length="489" mass="54853">MLEKAIGRVSSTLSPGHKNFSAQTRELIEEIEMLEEEIANREQHVLSLYRSIFDECTSLPSSLQSSGVTSPAHAKVRKHPSVISSAFCSSKKFPLQHFQVLTSIKESVKGGGSGSCVGPVKSKIRGEFSDSAKLRLKEFIFCCDKLSNYGSNSGRSSIGCTLKEHLYQCPNKISEEMVKCLAALYCKSSPTNNSNEQGPLNAQSTVLSRSATSVTFPRRSKDEQFCLFSNGASVEVPAGEYQPLSAPHALSNYRMLVEQLEGVDFSSLQDSAKTAFWINVYNSLIMHTYLVCGTSQSPLRRMAVFHKAAYNIGGHMVTADSIENSFLGFRTPRIGRWFENILSNTMKKRYKDEKHILESKLCLHNSEPLVFFALCTGASSDPMMRMYTAKNVASELEKAKIEFLQASIMVKNQRKVLLPRILERYAKEASLSNQDLLQFASENVETELGEAIKRCVELNKRKKTSQIIEWLPYNTRFMYIFSKDLIEKP</sequence>
<keyword evidence="5" id="KW-1185">Reference proteome</keyword>
<dbReference type="AlphaFoldDB" id="A0A833VH76"/>
<dbReference type="EMBL" id="SWLB01000003">
    <property type="protein sequence ID" value="KAF3340197.1"/>
    <property type="molecule type" value="Genomic_DNA"/>
</dbReference>
<evidence type="ECO:0000256" key="1">
    <source>
        <dbReference type="SAM" id="Coils"/>
    </source>
</evidence>
<dbReference type="InterPro" id="IPR006869">
    <property type="entry name" value="DUF547"/>
</dbReference>
<dbReference type="PANTHER" id="PTHR23054:SF26">
    <property type="entry name" value="ELECTRON TRANSPORTER"/>
    <property type="match status" value="1"/>
</dbReference>
<evidence type="ECO:0000313" key="5">
    <source>
        <dbReference type="Proteomes" id="UP000623129"/>
    </source>
</evidence>
<reference evidence="4" key="1">
    <citation type="submission" date="2020-01" db="EMBL/GenBank/DDBJ databases">
        <title>Genome sequence of Kobresia littledalei, the first chromosome-level genome in the family Cyperaceae.</title>
        <authorList>
            <person name="Qu G."/>
        </authorList>
    </citation>
    <scope>NUCLEOTIDE SEQUENCE</scope>
    <source>
        <strain evidence="4">C.B.Clarke</strain>
        <tissue evidence="4">Leaf</tissue>
    </source>
</reference>
<dbReference type="PANTHER" id="PTHR23054">
    <property type="entry name" value="TERNARY COMPLEX FACTOR MIP1, LEUCINE-ZIPPER-RELATED"/>
    <property type="match status" value="1"/>
</dbReference>
<accession>A0A833VH76</accession>
<dbReference type="Proteomes" id="UP000623129">
    <property type="component" value="Unassembled WGS sequence"/>
</dbReference>
<evidence type="ECO:0008006" key="6">
    <source>
        <dbReference type="Google" id="ProtNLM"/>
    </source>
</evidence>
<comment type="caution">
    <text evidence="4">The sequence shown here is derived from an EMBL/GenBank/DDBJ whole genome shotgun (WGS) entry which is preliminary data.</text>
</comment>
<feature type="domain" description="Ternary complex factor MIP1 leucine-zipper" evidence="3">
    <location>
        <begin position="1"/>
        <end position="55"/>
    </location>
</feature>
<dbReference type="Pfam" id="PF14389">
    <property type="entry name" value="Lzipper-MIP1"/>
    <property type="match status" value="1"/>
</dbReference>
<evidence type="ECO:0000313" key="4">
    <source>
        <dbReference type="EMBL" id="KAF3340197.1"/>
    </source>
</evidence>
<dbReference type="InterPro" id="IPR025757">
    <property type="entry name" value="MIP1_Leuzipper"/>
</dbReference>
<feature type="domain" description="DUF547" evidence="2">
    <location>
        <begin position="266"/>
        <end position="404"/>
    </location>
</feature>
<protein>
    <recommendedName>
        <fullName evidence="6">DUF547 domain-containing protein</fullName>
    </recommendedName>
</protein>
<dbReference type="Pfam" id="PF04784">
    <property type="entry name" value="DUF547"/>
    <property type="match status" value="1"/>
</dbReference>
<dbReference type="OrthoDB" id="418495at2759"/>
<feature type="coiled-coil region" evidence="1">
    <location>
        <begin position="17"/>
        <end position="44"/>
    </location>
</feature>
<evidence type="ECO:0000259" key="3">
    <source>
        <dbReference type="Pfam" id="PF14389"/>
    </source>
</evidence>
<evidence type="ECO:0000259" key="2">
    <source>
        <dbReference type="Pfam" id="PF04784"/>
    </source>
</evidence>
<name>A0A833VH76_9POAL</name>
<gene>
    <name evidence="4" type="ORF">FCM35_KLT15968</name>
</gene>
<keyword evidence="1" id="KW-0175">Coiled coil</keyword>